<evidence type="ECO:0000313" key="4">
    <source>
        <dbReference type="EMBL" id="GJH25942.1"/>
    </source>
</evidence>
<dbReference type="Proteomes" id="UP001055111">
    <property type="component" value="Unassembled WGS sequence"/>
</dbReference>
<dbReference type="GO" id="GO:0016747">
    <property type="term" value="F:acyltransferase activity, transferring groups other than amino-acyl groups"/>
    <property type="evidence" value="ECO:0007669"/>
    <property type="project" value="InterPro"/>
</dbReference>
<evidence type="ECO:0000313" key="5">
    <source>
        <dbReference type="Proteomes" id="UP001055111"/>
    </source>
</evidence>
<protein>
    <submittedName>
        <fullName evidence="4">GNAT family N-acetyltransferase</fullName>
    </submittedName>
</protein>
<evidence type="ECO:0000256" key="1">
    <source>
        <dbReference type="ARBA" id="ARBA00022679"/>
    </source>
</evidence>
<gene>
    <name evidence="4" type="ORF">CBA19CS42_15520</name>
</gene>
<organism evidence="4 5">
    <name type="scientific">Caballeronia novacaledonica</name>
    <dbReference type="NCBI Taxonomy" id="1544861"/>
    <lineage>
        <taxon>Bacteria</taxon>
        <taxon>Pseudomonadati</taxon>
        <taxon>Pseudomonadota</taxon>
        <taxon>Betaproteobacteria</taxon>
        <taxon>Burkholderiales</taxon>
        <taxon>Burkholderiaceae</taxon>
        <taxon>Caballeronia</taxon>
    </lineage>
</organism>
<dbReference type="CDD" id="cd04301">
    <property type="entry name" value="NAT_SF"/>
    <property type="match status" value="1"/>
</dbReference>
<dbReference type="SUPFAM" id="SSF55729">
    <property type="entry name" value="Acyl-CoA N-acyltransferases (Nat)"/>
    <property type="match status" value="1"/>
</dbReference>
<keyword evidence="2" id="KW-0012">Acyltransferase</keyword>
<dbReference type="EMBL" id="BPUS01000005">
    <property type="protein sequence ID" value="GJH25942.1"/>
    <property type="molecule type" value="Genomic_DNA"/>
</dbReference>
<dbReference type="InterPro" id="IPR050832">
    <property type="entry name" value="Bact_Acetyltransf"/>
</dbReference>
<name>A0AA37IB88_9BURK</name>
<sequence>MTPKITLRAATVDDTALIASMHTRSWASAYRGILPDTYLDRDLQGERVAHWNTRMKDVAAGAASVFIAEHEGEPVGFICLVEPDESGSVLVDNLHAMPGHRGLGTGTVMLDEAARWARSRGARQLYLSVLEQNAAAIGFYESHGWTRAEREADHVGGIDVFSLRYVFPLD</sequence>
<evidence type="ECO:0000259" key="3">
    <source>
        <dbReference type="PROSITE" id="PS51186"/>
    </source>
</evidence>
<reference evidence="4" key="1">
    <citation type="submission" date="2022-09" db="EMBL/GenBank/DDBJ databases">
        <title>Isolation and characterization of 3-chlorobenzoate degrading bacteria from soils in Shizuoka.</title>
        <authorList>
            <person name="Ifat A."/>
            <person name="Ogawa N."/>
            <person name="Kimbara K."/>
            <person name="Moriuchi R."/>
            <person name="Dohra H."/>
            <person name="Shintani M."/>
        </authorList>
    </citation>
    <scope>NUCLEOTIDE SEQUENCE</scope>
    <source>
        <strain evidence="4">19CS4-2</strain>
    </source>
</reference>
<comment type="caution">
    <text evidence="4">The sequence shown here is derived from an EMBL/GenBank/DDBJ whole genome shotgun (WGS) entry which is preliminary data.</text>
</comment>
<dbReference type="PANTHER" id="PTHR43877">
    <property type="entry name" value="AMINOALKYLPHOSPHONATE N-ACETYLTRANSFERASE-RELATED-RELATED"/>
    <property type="match status" value="1"/>
</dbReference>
<dbReference type="PROSITE" id="PS51186">
    <property type="entry name" value="GNAT"/>
    <property type="match status" value="1"/>
</dbReference>
<evidence type="ECO:0000256" key="2">
    <source>
        <dbReference type="ARBA" id="ARBA00023315"/>
    </source>
</evidence>
<feature type="domain" description="N-acetyltransferase" evidence="3">
    <location>
        <begin position="5"/>
        <end position="170"/>
    </location>
</feature>
<dbReference type="Gene3D" id="3.40.630.30">
    <property type="match status" value="1"/>
</dbReference>
<dbReference type="AlphaFoldDB" id="A0AA37IB88"/>
<keyword evidence="1" id="KW-0808">Transferase</keyword>
<dbReference type="Pfam" id="PF00583">
    <property type="entry name" value="Acetyltransf_1"/>
    <property type="match status" value="1"/>
</dbReference>
<proteinExistence type="predicted"/>
<accession>A0AA37IB88</accession>
<dbReference type="InterPro" id="IPR016181">
    <property type="entry name" value="Acyl_CoA_acyltransferase"/>
</dbReference>
<dbReference type="InterPro" id="IPR000182">
    <property type="entry name" value="GNAT_dom"/>
</dbReference>
<dbReference type="PANTHER" id="PTHR43877:SF2">
    <property type="entry name" value="AMINOALKYLPHOSPHONATE N-ACETYLTRANSFERASE-RELATED"/>
    <property type="match status" value="1"/>
</dbReference>
<dbReference type="RefSeq" id="WP_238212559.1">
    <property type="nucleotide sequence ID" value="NZ_BPUS01000005.1"/>
</dbReference>